<comment type="caution">
    <text evidence="1">The sequence shown here is derived from an EMBL/GenBank/DDBJ whole genome shotgun (WGS) entry which is preliminary data.</text>
</comment>
<protein>
    <submittedName>
        <fullName evidence="1">Uncharacterized protein</fullName>
    </submittedName>
</protein>
<dbReference type="Proteomes" id="UP000006253">
    <property type="component" value="Unassembled WGS sequence"/>
</dbReference>
<reference evidence="1 2" key="1">
    <citation type="submission" date="2012-10" db="EMBL/GenBank/DDBJ databases">
        <authorList>
            <person name="Harkins D.M."/>
            <person name="Durkin A.S."/>
            <person name="Brinkac L.M."/>
            <person name="Selengut J.D."/>
            <person name="Sanka R."/>
            <person name="DePew J."/>
            <person name="Purushe J."/>
            <person name="Peacock S.J."/>
            <person name="Thaipadungpanit J."/>
            <person name="Wuthiekanun V.W."/>
            <person name="Day N.P."/>
            <person name="Vinetz J.M."/>
            <person name="Sutton G.G."/>
            <person name="Nelson W.C."/>
            <person name="Fouts D.E."/>
        </authorList>
    </citation>
    <scope>NUCLEOTIDE SEQUENCE [LARGE SCALE GENOMIC DNA]</scope>
    <source>
        <strain evidence="1 2">H1</strain>
    </source>
</reference>
<gene>
    <name evidence="1" type="ORF">LEP1GSC081_4390</name>
</gene>
<proteinExistence type="predicted"/>
<name>A0A0E2BIH7_9LEPT</name>
<sequence>MIFYKFYLKRKNLKIIYLAQLYYKQGQIDECNRVSSLLRLLS</sequence>
<evidence type="ECO:0000313" key="2">
    <source>
        <dbReference type="Proteomes" id="UP000006253"/>
    </source>
</evidence>
<dbReference type="EMBL" id="AHMY02000013">
    <property type="protein sequence ID" value="EKO17082.1"/>
    <property type="molecule type" value="Genomic_DNA"/>
</dbReference>
<organism evidence="1 2">
    <name type="scientific">Leptospira kirschneri str. H1</name>
    <dbReference type="NCBI Taxonomy" id="1049966"/>
    <lineage>
        <taxon>Bacteria</taxon>
        <taxon>Pseudomonadati</taxon>
        <taxon>Spirochaetota</taxon>
        <taxon>Spirochaetia</taxon>
        <taxon>Leptospirales</taxon>
        <taxon>Leptospiraceae</taxon>
        <taxon>Leptospira</taxon>
    </lineage>
</organism>
<dbReference type="AlphaFoldDB" id="A0A0E2BIH7"/>
<accession>A0A0E2BIH7</accession>
<evidence type="ECO:0000313" key="1">
    <source>
        <dbReference type="EMBL" id="EKO17082.1"/>
    </source>
</evidence>